<dbReference type="InterPro" id="IPR013525">
    <property type="entry name" value="ABC2_TM"/>
</dbReference>
<name>A0A4D4L0K8_STRVO</name>
<feature type="transmembrane region" description="Helical" evidence="6">
    <location>
        <begin position="236"/>
        <end position="255"/>
    </location>
</feature>
<proteinExistence type="inferred from homology"/>
<dbReference type="AlphaFoldDB" id="A0A4D4L0K8"/>
<evidence type="ECO:0000313" key="8">
    <source>
        <dbReference type="EMBL" id="GDY54612.1"/>
    </source>
</evidence>
<dbReference type="InterPro" id="IPR000412">
    <property type="entry name" value="ABC_2_transport"/>
</dbReference>
<dbReference type="GO" id="GO:0140359">
    <property type="term" value="F:ABC-type transporter activity"/>
    <property type="evidence" value="ECO:0007669"/>
    <property type="project" value="InterPro"/>
</dbReference>
<dbReference type="GO" id="GO:0043190">
    <property type="term" value="C:ATP-binding cassette (ABC) transporter complex"/>
    <property type="evidence" value="ECO:0007669"/>
    <property type="project" value="InterPro"/>
</dbReference>
<keyword evidence="3 6" id="KW-1133">Transmembrane helix</keyword>
<evidence type="ECO:0000256" key="1">
    <source>
        <dbReference type="ARBA" id="ARBA00004141"/>
    </source>
</evidence>
<gene>
    <name evidence="8" type="ORF">SVIO_052350</name>
</gene>
<evidence type="ECO:0000256" key="6">
    <source>
        <dbReference type="RuleBase" id="RU361157"/>
    </source>
</evidence>
<feature type="transmembrane region" description="Helical" evidence="6">
    <location>
        <begin position="137"/>
        <end position="163"/>
    </location>
</feature>
<dbReference type="OrthoDB" id="3370990at2"/>
<feature type="transmembrane region" description="Helical" evidence="6">
    <location>
        <begin position="61"/>
        <end position="82"/>
    </location>
</feature>
<dbReference type="Pfam" id="PF01061">
    <property type="entry name" value="ABC2_membrane"/>
    <property type="match status" value="1"/>
</dbReference>
<keyword evidence="6" id="KW-0813">Transport</keyword>
<evidence type="ECO:0000256" key="3">
    <source>
        <dbReference type="ARBA" id="ARBA00022989"/>
    </source>
</evidence>
<dbReference type="PANTHER" id="PTHR43229:SF2">
    <property type="entry name" value="NODULATION PROTEIN J"/>
    <property type="match status" value="1"/>
</dbReference>
<organism evidence="8 9">
    <name type="scientific">Streptomyces violaceusniger</name>
    <dbReference type="NCBI Taxonomy" id="68280"/>
    <lineage>
        <taxon>Bacteria</taxon>
        <taxon>Bacillati</taxon>
        <taxon>Actinomycetota</taxon>
        <taxon>Actinomycetes</taxon>
        <taxon>Kitasatosporales</taxon>
        <taxon>Streptomycetaceae</taxon>
        <taxon>Streptomyces</taxon>
        <taxon>Streptomyces violaceusniger group</taxon>
    </lineage>
</organism>
<dbReference type="PROSITE" id="PS51012">
    <property type="entry name" value="ABC_TM2"/>
    <property type="match status" value="1"/>
</dbReference>
<keyword evidence="4 6" id="KW-0472">Membrane</keyword>
<dbReference type="RefSeq" id="WP_137978467.1">
    <property type="nucleotide sequence ID" value="NZ_BAAASO010000128.1"/>
</dbReference>
<feature type="domain" description="ABC transmembrane type-2" evidence="7">
    <location>
        <begin position="25"/>
        <end position="261"/>
    </location>
</feature>
<dbReference type="InterPro" id="IPR051784">
    <property type="entry name" value="Nod_factor_ABC_transporter"/>
</dbReference>
<dbReference type="PANTHER" id="PTHR43229">
    <property type="entry name" value="NODULATION PROTEIN J"/>
    <property type="match status" value="1"/>
</dbReference>
<reference evidence="8 9" key="1">
    <citation type="journal article" date="2020" name="Int. J. Syst. Evol. Microbiol.">
        <title>Reclassification of Streptomyces castelarensis and Streptomyces sporoclivatus as later heterotypic synonyms of Streptomyces antimycoticus.</title>
        <authorList>
            <person name="Komaki H."/>
            <person name="Tamura T."/>
        </authorList>
    </citation>
    <scope>NUCLEOTIDE SEQUENCE [LARGE SCALE GENOMIC DNA]</scope>
    <source>
        <strain evidence="8 9">NBRC 13459</strain>
    </source>
</reference>
<comment type="caution">
    <text evidence="8">The sequence shown here is derived from an EMBL/GenBank/DDBJ whole genome shotgun (WGS) entry which is preliminary data.</text>
</comment>
<accession>A0A4D4L0K8</accession>
<keyword evidence="2 6" id="KW-0812">Transmembrane</keyword>
<evidence type="ECO:0000256" key="2">
    <source>
        <dbReference type="ARBA" id="ARBA00022692"/>
    </source>
</evidence>
<dbReference type="Proteomes" id="UP000301309">
    <property type="component" value="Unassembled WGS sequence"/>
</dbReference>
<dbReference type="PIRSF" id="PIRSF006648">
    <property type="entry name" value="DrrB"/>
    <property type="match status" value="1"/>
</dbReference>
<comment type="similarity">
    <text evidence="6">Belongs to the ABC-2 integral membrane protein family.</text>
</comment>
<sequence length="265" mass="28382">MSSDTFTHSRALIGRHLRHLTRTPQQLMSITLMPVVFVLVFGYLFGSAIDVPGGQKYQEYIMAGIFIQVVMSNLGLTALGVVGDLDNGLMDRFRSLPISRAAVLIGRTTNDLILVAWSFVLMSGIGFLIGWRVHNDFLSVLGGFGLLLLLGLATSWLGALLGLALRSAEAVNAIGAIIVMPMSFLSNAFIPLDGLPGWMQSVAEWNPVSAVVLACRKLFGNAGGSTGDSFPMQHPIPMALVLTVALLALVVPLTVRAYEKAASKK</sequence>
<dbReference type="GO" id="GO:0046677">
    <property type="term" value="P:response to antibiotic"/>
    <property type="evidence" value="ECO:0007669"/>
    <property type="project" value="UniProtKB-KW"/>
</dbReference>
<feature type="transmembrane region" description="Helical" evidence="6">
    <location>
        <begin position="27"/>
        <end position="49"/>
    </location>
</feature>
<keyword evidence="6" id="KW-1003">Cell membrane</keyword>
<feature type="transmembrane region" description="Helical" evidence="6">
    <location>
        <begin position="112"/>
        <end position="131"/>
    </location>
</feature>
<dbReference type="EMBL" id="BJHW01000001">
    <property type="protein sequence ID" value="GDY54612.1"/>
    <property type="molecule type" value="Genomic_DNA"/>
</dbReference>
<evidence type="ECO:0000256" key="5">
    <source>
        <dbReference type="ARBA" id="ARBA00023251"/>
    </source>
</evidence>
<dbReference type="InterPro" id="IPR047817">
    <property type="entry name" value="ABC2_TM_bact-type"/>
</dbReference>
<evidence type="ECO:0000313" key="9">
    <source>
        <dbReference type="Proteomes" id="UP000301309"/>
    </source>
</evidence>
<comment type="subcellular location">
    <subcellularLocation>
        <location evidence="6">Cell membrane</location>
        <topology evidence="6">Multi-pass membrane protein</topology>
    </subcellularLocation>
    <subcellularLocation>
        <location evidence="1">Membrane</location>
        <topology evidence="1">Multi-pass membrane protein</topology>
    </subcellularLocation>
</comment>
<keyword evidence="5" id="KW-0046">Antibiotic resistance</keyword>
<evidence type="ECO:0000259" key="7">
    <source>
        <dbReference type="PROSITE" id="PS51012"/>
    </source>
</evidence>
<keyword evidence="9" id="KW-1185">Reference proteome</keyword>
<feature type="transmembrane region" description="Helical" evidence="6">
    <location>
        <begin position="170"/>
        <end position="190"/>
    </location>
</feature>
<protein>
    <recommendedName>
        <fullName evidence="6">Transport permease protein</fullName>
    </recommendedName>
</protein>
<evidence type="ECO:0000256" key="4">
    <source>
        <dbReference type="ARBA" id="ARBA00023136"/>
    </source>
</evidence>